<accession>A0A7Y9GH54</accession>
<dbReference type="GO" id="GO:0120147">
    <property type="term" value="F:formylglycine-generating oxidase activity"/>
    <property type="evidence" value="ECO:0007669"/>
    <property type="project" value="TreeGrafter"/>
</dbReference>
<dbReference type="RefSeq" id="WP_420838220.1">
    <property type="nucleotide sequence ID" value="NZ_JACCBT010000001.1"/>
</dbReference>
<reference evidence="2 3" key="1">
    <citation type="submission" date="2020-07" db="EMBL/GenBank/DDBJ databases">
        <title>Sequencing the genomes of 1000 actinobacteria strains.</title>
        <authorList>
            <person name="Klenk H.-P."/>
        </authorList>
    </citation>
    <scope>NUCLEOTIDE SEQUENCE [LARGE SCALE GENOMIC DNA]</scope>
    <source>
        <strain evidence="2 3">DSM 43461</strain>
    </source>
</reference>
<name>A0A7Y9GH54_9ACTN</name>
<dbReference type="Gene3D" id="3.90.1580.10">
    <property type="entry name" value="paralog of FGE (formylglycine-generating enzyme)"/>
    <property type="match status" value="1"/>
</dbReference>
<gene>
    <name evidence="2" type="ORF">BJ999_006707</name>
</gene>
<feature type="domain" description="Sulfatase-modifying factor enzyme-like" evidence="1">
    <location>
        <begin position="8"/>
        <end position="220"/>
    </location>
</feature>
<evidence type="ECO:0000313" key="3">
    <source>
        <dbReference type="Proteomes" id="UP000591272"/>
    </source>
</evidence>
<evidence type="ECO:0000313" key="2">
    <source>
        <dbReference type="EMBL" id="NYE16411.1"/>
    </source>
</evidence>
<dbReference type="InterPro" id="IPR042095">
    <property type="entry name" value="SUMF_sf"/>
</dbReference>
<evidence type="ECO:0000259" key="1">
    <source>
        <dbReference type="Pfam" id="PF03781"/>
    </source>
</evidence>
<dbReference type="InterPro" id="IPR016187">
    <property type="entry name" value="CTDL_fold"/>
</dbReference>
<dbReference type="Proteomes" id="UP000591272">
    <property type="component" value="Unassembled WGS sequence"/>
</dbReference>
<sequence length="231" mass="26018">MDTGPAIEMVTVPAGTVTLSDRRTRRSWPVDLAPYRLAAFPVTQSQYAQVTDERPSTARGERLPVEGVSWLDAIRFCNALSRREGLAPAYRLHADGEGAEWDASADGYRLPTEAEWEHACRAGTTGPRYGPLDEIAWYRGNAQGHVHDVGGKRSNAWGLYDMLGDVWEWCWDLYDAEVYGAYRVLRGGGWSDEHWSCRASVRRRSHPTFRIDDVGFRVARSPASRRRDSSD</sequence>
<dbReference type="AlphaFoldDB" id="A0A7Y9GH54"/>
<proteinExistence type="predicted"/>
<comment type="caution">
    <text evidence="2">The sequence shown here is derived from an EMBL/GenBank/DDBJ whole genome shotgun (WGS) entry which is preliminary data.</text>
</comment>
<organism evidence="2 3">
    <name type="scientific">Actinomadura citrea</name>
    <dbReference type="NCBI Taxonomy" id="46158"/>
    <lineage>
        <taxon>Bacteria</taxon>
        <taxon>Bacillati</taxon>
        <taxon>Actinomycetota</taxon>
        <taxon>Actinomycetes</taxon>
        <taxon>Streptosporangiales</taxon>
        <taxon>Thermomonosporaceae</taxon>
        <taxon>Actinomadura</taxon>
    </lineage>
</organism>
<dbReference type="PANTHER" id="PTHR23150">
    <property type="entry name" value="SULFATASE MODIFYING FACTOR 1, 2"/>
    <property type="match status" value="1"/>
</dbReference>
<dbReference type="SUPFAM" id="SSF56436">
    <property type="entry name" value="C-type lectin-like"/>
    <property type="match status" value="1"/>
</dbReference>
<dbReference type="EMBL" id="JACCBT010000001">
    <property type="protein sequence ID" value="NYE16411.1"/>
    <property type="molecule type" value="Genomic_DNA"/>
</dbReference>
<keyword evidence="3" id="KW-1185">Reference proteome</keyword>
<dbReference type="InterPro" id="IPR005532">
    <property type="entry name" value="SUMF_dom"/>
</dbReference>
<dbReference type="Pfam" id="PF03781">
    <property type="entry name" value="FGE-sulfatase"/>
    <property type="match status" value="1"/>
</dbReference>
<protein>
    <submittedName>
        <fullName evidence="2">Formylglycine-generating enzyme required for sulfatase activity</fullName>
    </submittedName>
</protein>
<dbReference type="InterPro" id="IPR051043">
    <property type="entry name" value="Sulfatase_Mod_Factor_Kinase"/>
</dbReference>
<dbReference type="PANTHER" id="PTHR23150:SF19">
    <property type="entry name" value="FORMYLGLYCINE-GENERATING ENZYME"/>
    <property type="match status" value="1"/>
</dbReference>